<keyword evidence="3" id="KW-1185">Reference proteome</keyword>
<dbReference type="AlphaFoldDB" id="A0A4C1Y3R3"/>
<dbReference type="Proteomes" id="UP000299102">
    <property type="component" value="Unassembled WGS sequence"/>
</dbReference>
<protein>
    <submittedName>
        <fullName evidence="2">Uncharacterized protein</fullName>
    </submittedName>
</protein>
<reference evidence="2 3" key="1">
    <citation type="journal article" date="2019" name="Commun. Biol.">
        <title>The bagworm genome reveals a unique fibroin gene that provides high tensile strength.</title>
        <authorList>
            <person name="Kono N."/>
            <person name="Nakamura H."/>
            <person name="Ohtoshi R."/>
            <person name="Tomita M."/>
            <person name="Numata K."/>
            <person name="Arakawa K."/>
        </authorList>
    </citation>
    <scope>NUCLEOTIDE SEQUENCE [LARGE SCALE GENOMIC DNA]</scope>
</reference>
<evidence type="ECO:0000256" key="1">
    <source>
        <dbReference type="SAM" id="MobiDB-lite"/>
    </source>
</evidence>
<proteinExistence type="predicted"/>
<sequence>MPPPPPHPPPSTPKICPPIEFKTMCFRQPSVALCIYFERYDRCISQLSPNRRKRLRRRDLSPQSSGRNAFDETAPWLGRRLGKKQRLE</sequence>
<gene>
    <name evidence="2" type="ORF">EVAR_98249_1</name>
</gene>
<accession>A0A4C1Y3R3</accession>
<comment type="caution">
    <text evidence="2">The sequence shown here is derived from an EMBL/GenBank/DDBJ whole genome shotgun (WGS) entry which is preliminary data.</text>
</comment>
<evidence type="ECO:0000313" key="3">
    <source>
        <dbReference type="Proteomes" id="UP000299102"/>
    </source>
</evidence>
<organism evidence="2 3">
    <name type="scientific">Eumeta variegata</name>
    <name type="common">Bagworm moth</name>
    <name type="synonym">Eumeta japonica</name>
    <dbReference type="NCBI Taxonomy" id="151549"/>
    <lineage>
        <taxon>Eukaryota</taxon>
        <taxon>Metazoa</taxon>
        <taxon>Ecdysozoa</taxon>
        <taxon>Arthropoda</taxon>
        <taxon>Hexapoda</taxon>
        <taxon>Insecta</taxon>
        <taxon>Pterygota</taxon>
        <taxon>Neoptera</taxon>
        <taxon>Endopterygota</taxon>
        <taxon>Lepidoptera</taxon>
        <taxon>Glossata</taxon>
        <taxon>Ditrysia</taxon>
        <taxon>Tineoidea</taxon>
        <taxon>Psychidae</taxon>
        <taxon>Oiketicinae</taxon>
        <taxon>Eumeta</taxon>
    </lineage>
</organism>
<dbReference type="EMBL" id="BGZK01001032">
    <property type="protein sequence ID" value="GBP69177.1"/>
    <property type="molecule type" value="Genomic_DNA"/>
</dbReference>
<evidence type="ECO:0000313" key="2">
    <source>
        <dbReference type="EMBL" id="GBP69177.1"/>
    </source>
</evidence>
<name>A0A4C1Y3R3_EUMVA</name>
<feature type="region of interest" description="Disordered" evidence="1">
    <location>
        <begin position="51"/>
        <end position="88"/>
    </location>
</feature>